<dbReference type="RefSeq" id="WP_051645899.1">
    <property type="nucleotide sequence ID" value="NZ_BNAB01000029.1"/>
</dbReference>
<evidence type="ECO:0000313" key="4">
    <source>
        <dbReference type="Proteomes" id="UP000634647"/>
    </source>
</evidence>
<dbReference type="Proteomes" id="UP000634647">
    <property type="component" value="Unassembled WGS sequence"/>
</dbReference>
<protein>
    <recommendedName>
        <fullName evidence="5">DUF1403 family protein</fullName>
    </recommendedName>
</protein>
<reference evidence="2 3" key="2">
    <citation type="submission" date="2016-10" db="EMBL/GenBank/DDBJ databases">
        <authorList>
            <person name="Varghese N."/>
            <person name="Submissions S."/>
        </authorList>
    </citation>
    <scope>NUCLEOTIDE SEQUENCE [LARGE SCALE GENOMIC DNA]</scope>
    <source>
        <strain evidence="2 3">DSM 24802</strain>
    </source>
</reference>
<evidence type="ECO:0000313" key="2">
    <source>
        <dbReference type="EMBL" id="SDX81185.1"/>
    </source>
</evidence>
<name>A0AAN4UXI8_9RHOB</name>
<evidence type="ECO:0000313" key="1">
    <source>
        <dbReference type="EMBL" id="GHE05917.1"/>
    </source>
</evidence>
<dbReference type="EMBL" id="BNAB01000029">
    <property type="protein sequence ID" value="GHE05917.1"/>
    <property type="molecule type" value="Genomic_DNA"/>
</dbReference>
<gene>
    <name evidence="1" type="ORF">GCM10008024_38470</name>
    <name evidence="2" type="ORF">SAMN05444006_13110</name>
</gene>
<evidence type="ECO:0008006" key="5">
    <source>
        <dbReference type="Google" id="ProtNLM"/>
    </source>
</evidence>
<comment type="caution">
    <text evidence="1">The sequence shown here is derived from an EMBL/GenBank/DDBJ whole genome shotgun (WGS) entry which is preliminary data.</text>
</comment>
<organism evidence="1 4">
    <name type="scientific">Allgaiera indica</name>
    <dbReference type="NCBI Taxonomy" id="765699"/>
    <lineage>
        <taxon>Bacteria</taxon>
        <taxon>Pseudomonadati</taxon>
        <taxon>Pseudomonadota</taxon>
        <taxon>Alphaproteobacteria</taxon>
        <taxon>Rhodobacterales</taxon>
        <taxon>Paracoccaceae</taxon>
        <taxon>Allgaiera</taxon>
    </lineage>
</organism>
<proteinExistence type="predicted"/>
<evidence type="ECO:0000313" key="3">
    <source>
        <dbReference type="Proteomes" id="UP000199541"/>
    </source>
</evidence>
<dbReference type="Proteomes" id="UP000199541">
    <property type="component" value="Unassembled WGS sequence"/>
</dbReference>
<reference evidence="1" key="1">
    <citation type="journal article" date="2014" name="Int. J. Syst. Evol. Microbiol.">
        <title>Complete genome sequence of Corynebacterium casei LMG S-19264T (=DSM 44701T), isolated from a smear-ripened cheese.</title>
        <authorList>
            <consortium name="US DOE Joint Genome Institute (JGI-PGF)"/>
            <person name="Walter F."/>
            <person name="Albersmeier A."/>
            <person name="Kalinowski J."/>
            <person name="Ruckert C."/>
        </authorList>
    </citation>
    <scope>NUCLEOTIDE SEQUENCE</scope>
    <source>
        <strain evidence="1">CGMCC 1.10859</strain>
    </source>
</reference>
<keyword evidence="3" id="KW-1185">Reference proteome</keyword>
<sequence length="289" mass="31212">MTHFPSGFIDTARILPPLPRWVAVARPQTPEETAFLAGAAVAHLQGAMTRPEVPPELLRARLALRAAQATLRLQGRREEISLLRDAMHLLRPGDSPDPCGEVALAWRQAVACKPKDVLPDAPTRWRSVAAGQGGAIALAASALEQILEDDPRSDLPALMLAEAGFSDVLGWDRLTPLISAGLRPADLRLRGVDLRRALEAALLRQASEAVQLCVEVTRGADRLRAVATKLRAKGAGEAVALFLARDALAPRDLAGLMSDRAARRFCERLVELGAVRELTGRDSFRLYGV</sequence>
<dbReference type="InterPro" id="IPR009843">
    <property type="entry name" value="DUF1403"/>
</dbReference>
<reference evidence="1" key="3">
    <citation type="submission" date="2023-06" db="EMBL/GenBank/DDBJ databases">
        <authorList>
            <person name="Sun Q."/>
            <person name="Zhou Y."/>
        </authorList>
    </citation>
    <scope>NUCLEOTIDE SEQUENCE</scope>
    <source>
        <strain evidence="1">CGMCC 1.10859</strain>
    </source>
</reference>
<dbReference type="EMBL" id="FNOB01000031">
    <property type="protein sequence ID" value="SDX81185.1"/>
    <property type="molecule type" value="Genomic_DNA"/>
</dbReference>
<dbReference type="Pfam" id="PF07183">
    <property type="entry name" value="DUF1403"/>
    <property type="match status" value="1"/>
</dbReference>
<dbReference type="AlphaFoldDB" id="A0AAN4UXI8"/>
<accession>A0AAN4UXI8</accession>